<sequence length="252" mass="28284">MLWNWVNERLYQVCVQEIESLFRTEVDSNEDECVSEESAGNEEAQHDVLNQVSEIGIEKTPIKTVGVVEESSTTNKLIANKVVRESEGTIVPDSLGDVAHRLKQDLLEVTRRFDLRVIDCSKNATDGLLRENRHILALLAEVPTWSWVETLAIVDRVEDGINMVIEYNGTLRKVRSVSNVVLSFMKPEDRIGAEKKLKKKGRGRPQINQKGQGVANGSLSDSDFKNRKKVILRETRETIALGKLIGACTVDN</sequence>
<feature type="compositionally biased region" description="Polar residues" evidence="1">
    <location>
        <begin position="206"/>
        <end position="221"/>
    </location>
</feature>
<evidence type="ECO:0000313" key="3">
    <source>
        <dbReference type="Proteomes" id="UP001396334"/>
    </source>
</evidence>
<evidence type="ECO:0000313" key="2">
    <source>
        <dbReference type="EMBL" id="KAK8999769.1"/>
    </source>
</evidence>
<keyword evidence="3" id="KW-1185">Reference proteome</keyword>
<proteinExistence type="predicted"/>
<accession>A0ABR2QGZ7</accession>
<evidence type="ECO:0000256" key="1">
    <source>
        <dbReference type="SAM" id="MobiDB-lite"/>
    </source>
</evidence>
<dbReference type="EMBL" id="JBBPBN010000039">
    <property type="protein sequence ID" value="KAK8999769.1"/>
    <property type="molecule type" value="Genomic_DNA"/>
</dbReference>
<reference evidence="2 3" key="1">
    <citation type="journal article" date="2024" name="G3 (Bethesda)">
        <title>Genome assembly of Hibiscus sabdariffa L. provides insights into metabolisms of medicinal natural products.</title>
        <authorList>
            <person name="Kim T."/>
        </authorList>
    </citation>
    <scope>NUCLEOTIDE SEQUENCE [LARGE SCALE GENOMIC DNA]</scope>
    <source>
        <strain evidence="2">TK-2024</strain>
        <tissue evidence="2">Old leaves</tissue>
    </source>
</reference>
<organism evidence="2 3">
    <name type="scientific">Hibiscus sabdariffa</name>
    <name type="common">roselle</name>
    <dbReference type="NCBI Taxonomy" id="183260"/>
    <lineage>
        <taxon>Eukaryota</taxon>
        <taxon>Viridiplantae</taxon>
        <taxon>Streptophyta</taxon>
        <taxon>Embryophyta</taxon>
        <taxon>Tracheophyta</taxon>
        <taxon>Spermatophyta</taxon>
        <taxon>Magnoliopsida</taxon>
        <taxon>eudicotyledons</taxon>
        <taxon>Gunneridae</taxon>
        <taxon>Pentapetalae</taxon>
        <taxon>rosids</taxon>
        <taxon>malvids</taxon>
        <taxon>Malvales</taxon>
        <taxon>Malvaceae</taxon>
        <taxon>Malvoideae</taxon>
        <taxon>Hibiscus</taxon>
    </lineage>
</organism>
<dbReference type="Proteomes" id="UP001396334">
    <property type="component" value="Unassembled WGS sequence"/>
</dbReference>
<name>A0ABR2QGZ7_9ROSI</name>
<comment type="caution">
    <text evidence="2">The sequence shown here is derived from an EMBL/GenBank/DDBJ whole genome shotgun (WGS) entry which is preliminary data.</text>
</comment>
<protein>
    <submittedName>
        <fullName evidence="2">Uncharacterized protein</fullName>
    </submittedName>
</protein>
<feature type="region of interest" description="Disordered" evidence="1">
    <location>
        <begin position="195"/>
        <end position="221"/>
    </location>
</feature>
<gene>
    <name evidence="2" type="ORF">V6N11_065266</name>
</gene>